<accession>A0A6J6DG48</accession>
<sequence>MSIAVPLDELGDRLEQYPWGYLVTVRDDGRAQTLAVPTQYVDGVLVASIGAGTAANLTARPNVTMVFPGATGEAYSLIVDGDALVAGGHVEVTPTWAVLHRPALGRD</sequence>
<proteinExistence type="predicted"/>
<organism evidence="1">
    <name type="scientific">freshwater metagenome</name>
    <dbReference type="NCBI Taxonomy" id="449393"/>
    <lineage>
        <taxon>unclassified sequences</taxon>
        <taxon>metagenomes</taxon>
        <taxon>ecological metagenomes</taxon>
    </lineage>
</organism>
<dbReference type="AlphaFoldDB" id="A0A6J6DG48"/>
<dbReference type="Gene3D" id="2.30.110.10">
    <property type="entry name" value="Electron Transport, Fmn-binding Protein, Chain A"/>
    <property type="match status" value="1"/>
</dbReference>
<dbReference type="EMBL" id="CAEZSR010000060">
    <property type="protein sequence ID" value="CAB4561243.1"/>
    <property type="molecule type" value="Genomic_DNA"/>
</dbReference>
<reference evidence="1" key="1">
    <citation type="submission" date="2020-05" db="EMBL/GenBank/DDBJ databases">
        <authorList>
            <person name="Chiriac C."/>
            <person name="Salcher M."/>
            <person name="Ghai R."/>
            <person name="Kavagutti S V."/>
        </authorList>
    </citation>
    <scope>NUCLEOTIDE SEQUENCE</scope>
</reference>
<protein>
    <submittedName>
        <fullName evidence="1">Unannotated protein</fullName>
    </submittedName>
</protein>
<dbReference type="SUPFAM" id="SSF50475">
    <property type="entry name" value="FMN-binding split barrel"/>
    <property type="match status" value="1"/>
</dbReference>
<dbReference type="InterPro" id="IPR012349">
    <property type="entry name" value="Split_barrel_FMN-bd"/>
</dbReference>
<evidence type="ECO:0000313" key="1">
    <source>
        <dbReference type="EMBL" id="CAB4561243.1"/>
    </source>
</evidence>
<gene>
    <name evidence="1" type="ORF">UFOPK1493_01797</name>
</gene>
<name>A0A6J6DG48_9ZZZZ</name>